<name>A0A0B5ETT4_STRA4</name>
<dbReference type="Proteomes" id="UP000031523">
    <property type="component" value="Chromosome"/>
</dbReference>
<reference evidence="1 2" key="1">
    <citation type="submission" date="2015-01" db="EMBL/GenBank/DDBJ databases">
        <title>Enhanced salinomycin production by adjusting the supply of polyketide extender units in Streptomyce albus DSM 41398.</title>
        <authorList>
            <person name="Lu C."/>
        </authorList>
    </citation>
    <scope>NUCLEOTIDE SEQUENCE [LARGE SCALE GENOMIC DNA]</scope>
    <source>
        <strain evidence="2">ATCC 21838 / DSM 41398 / FERM P-419 / JCM 4703 / NBRC 107858</strain>
    </source>
</reference>
<organism evidence="1 2">
    <name type="scientific">Streptomyces albus (strain ATCC 21838 / DSM 41398 / FERM P-419 / JCM 4703 / NBRC 107858)</name>
    <dbReference type="NCBI Taxonomy" id="1081613"/>
    <lineage>
        <taxon>Bacteria</taxon>
        <taxon>Bacillati</taxon>
        <taxon>Actinomycetota</taxon>
        <taxon>Actinomycetes</taxon>
        <taxon>Kitasatosporales</taxon>
        <taxon>Streptomycetaceae</taxon>
        <taxon>Streptomyces</taxon>
    </lineage>
</organism>
<evidence type="ECO:0000313" key="2">
    <source>
        <dbReference type="Proteomes" id="UP000031523"/>
    </source>
</evidence>
<evidence type="ECO:0000313" key="1">
    <source>
        <dbReference type="EMBL" id="AJE81522.1"/>
    </source>
</evidence>
<sequence length="54" mass="5617">MLMMILGGMQAALGLALLINGVATATAIRGDGDSSTRAAPHQVRLTLESEYSLE</sequence>
<accession>A0A0B5ETT4</accession>
<dbReference type="KEGG" id="sals:SLNWT_1146"/>
<dbReference type="AlphaFoldDB" id="A0A0B5ETT4"/>
<dbReference type="EMBL" id="CP010519">
    <property type="protein sequence ID" value="AJE81522.1"/>
    <property type="molecule type" value="Genomic_DNA"/>
</dbReference>
<keyword evidence="2" id="KW-1185">Reference proteome</keyword>
<gene>
    <name evidence="1" type="ORF">SLNWT_1146</name>
</gene>
<protein>
    <submittedName>
        <fullName evidence="1">Uncharacterized protein</fullName>
    </submittedName>
</protein>
<proteinExistence type="predicted"/>